<evidence type="ECO:0000256" key="2">
    <source>
        <dbReference type="ARBA" id="ARBA00022598"/>
    </source>
</evidence>
<evidence type="ECO:0000259" key="5">
    <source>
        <dbReference type="Pfam" id="PF13193"/>
    </source>
</evidence>
<proteinExistence type="inferred from homology"/>
<dbReference type="Pfam" id="PF13193">
    <property type="entry name" value="AMP-binding_C"/>
    <property type="match status" value="1"/>
</dbReference>
<dbReference type="SUPFAM" id="SSF56801">
    <property type="entry name" value="Acetyl-CoA synthetase-like"/>
    <property type="match status" value="2"/>
</dbReference>
<dbReference type="Proteomes" id="UP000177622">
    <property type="component" value="Unassembled WGS sequence"/>
</dbReference>
<comment type="caution">
    <text evidence="6">The sequence shown here is derived from an EMBL/GenBank/DDBJ whole genome shotgun (WGS) entry which is preliminary data.</text>
</comment>
<comment type="similarity">
    <text evidence="1">Belongs to the ATP-dependent AMP-binding enzyme family.</text>
</comment>
<sequence length="354" mass="38667">MVMLSSNPFPSDIRSDALSFSANLQRKLGWKKGEVLPVFSPNPIDIPAVYWGSHWAGGVVSRANPIYTAEKLQYQLADSGTKVLVVHSALIKIATAAVQNVGILKSNVWVVDAQPVESGLQQQPRSILETKAAGSISPMIDSVTDTAFLIYSSGTTGPLKGAMATHTDVEVKFMNQQGDELQGEGELCLRGPKIFLGYRNNAEATKESITLDRWFMTGVMGYQDEEGNLYLADRLRDLIKSKGFQTPLAEMESVLHGHPLVHDVAVLCQKIASEVPVAYVVLNEGTEGKQQVTEELVGYVATKMAPHKRLRGGTTWIDEMPKGSSQACSETPGRRRGPKESSWCSVYEDRSSKP</sequence>
<dbReference type="Gene3D" id="3.30.300.30">
    <property type="match status" value="1"/>
</dbReference>
<evidence type="ECO:0008006" key="8">
    <source>
        <dbReference type="Google" id="ProtNLM"/>
    </source>
</evidence>
<dbReference type="InterPro" id="IPR045851">
    <property type="entry name" value="AMP-bd_C_sf"/>
</dbReference>
<gene>
    <name evidence="6" type="ORF">PENARI_c011G03615</name>
</gene>
<dbReference type="RefSeq" id="XP_022487511.1">
    <property type="nucleotide sequence ID" value="XM_022632555.1"/>
</dbReference>
<keyword evidence="7" id="KW-1185">Reference proteome</keyword>
<feature type="region of interest" description="Disordered" evidence="3">
    <location>
        <begin position="314"/>
        <end position="354"/>
    </location>
</feature>
<feature type="domain" description="AMP-dependent synthetase/ligase" evidence="4">
    <location>
        <begin position="14"/>
        <end position="169"/>
    </location>
</feature>
<evidence type="ECO:0000256" key="1">
    <source>
        <dbReference type="ARBA" id="ARBA00006432"/>
    </source>
</evidence>
<feature type="domain" description="AMP-binding enzyme C-terminal" evidence="5">
    <location>
        <begin position="250"/>
        <end position="323"/>
    </location>
</feature>
<reference evidence="6 7" key="1">
    <citation type="journal article" date="2016" name="Sci. Rep.">
        <title>Penicillium arizonense, a new, genome sequenced fungal species, reveals a high chemical diversity in secreted metabolites.</title>
        <authorList>
            <person name="Grijseels S."/>
            <person name="Nielsen J.C."/>
            <person name="Randelovic M."/>
            <person name="Nielsen J."/>
            <person name="Nielsen K.F."/>
            <person name="Workman M."/>
            <person name="Frisvad J.C."/>
        </authorList>
    </citation>
    <scope>NUCLEOTIDE SEQUENCE [LARGE SCALE GENOMIC DNA]</scope>
    <source>
        <strain evidence="6 7">CBS 141311</strain>
    </source>
</reference>
<evidence type="ECO:0000313" key="7">
    <source>
        <dbReference type="Proteomes" id="UP000177622"/>
    </source>
</evidence>
<keyword evidence="2" id="KW-0436">Ligase</keyword>
<dbReference type="PROSITE" id="PS00455">
    <property type="entry name" value="AMP_BINDING"/>
    <property type="match status" value="1"/>
</dbReference>
<dbReference type="Pfam" id="PF00501">
    <property type="entry name" value="AMP-binding"/>
    <property type="match status" value="1"/>
</dbReference>
<dbReference type="InterPro" id="IPR025110">
    <property type="entry name" value="AMP-bd_C"/>
</dbReference>
<dbReference type="InterPro" id="IPR042099">
    <property type="entry name" value="ANL_N_sf"/>
</dbReference>
<dbReference type="InterPro" id="IPR000873">
    <property type="entry name" value="AMP-dep_synth/lig_dom"/>
</dbReference>
<dbReference type="OrthoDB" id="4364582at2759"/>
<dbReference type="AlphaFoldDB" id="A0A1F5LGN1"/>
<evidence type="ECO:0000313" key="6">
    <source>
        <dbReference type="EMBL" id="OGE52069.1"/>
    </source>
</evidence>
<evidence type="ECO:0000256" key="3">
    <source>
        <dbReference type="SAM" id="MobiDB-lite"/>
    </source>
</evidence>
<dbReference type="GO" id="GO:0016405">
    <property type="term" value="F:CoA-ligase activity"/>
    <property type="evidence" value="ECO:0007669"/>
    <property type="project" value="TreeGrafter"/>
</dbReference>
<dbReference type="Gene3D" id="3.40.50.12780">
    <property type="entry name" value="N-terminal domain of ligase-like"/>
    <property type="match status" value="2"/>
</dbReference>
<dbReference type="PANTHER" id="PTHR24096:SF149">
    <property type="entry name" value="AMP-BINDING DOMAIN-CONTAINING PROTEIN-RELATED"/>
    <property type="match status" value="1"/>
</dbReference>
<dbReference type="STRING" id="1835702.A0A1F5LGN1"/>
<protein>
    <recommendedName>
        <fullName evidence="8">AMP-dependent synthetase/ligase domain-containing protein</fullName>
    </recommendedName>
</protein>
<dbReference type="GeneID" id="34577289"/>
<dbReference type="PANTHER" id="PTHR24096">
    <property type="entry name" value="LONG-CHAIN-FATTY-ACID--COA LIGASE"/>
    <property type="match status" value="1"/>
</dbReference>
<accession>A0A1F5LGN1</accession>
<evidence type="ECO:0000259" key="4">
    <source>
        <dbReference type="Pfam" id="PF00501"/>
    </source>
</evidence>
<name>A0A1F5LGN1_PENAI</name>
<dbReference type="InterPro" id="IPR020845">
    <property type="entry name" value="AMP-binding_CS"/>
</dbReference>
<dbReference type="EMBL" id="LXJU01000011">
    <property type="protein sequence ID" value="OGE52069.1"/>
    <property type="molecule type" value="Genomic_DNA"/>
</dbReference>
<organism evidence="6 7">
    <name type="scientific">Penicillium arizonense</name>
    <dbReference type="NCBI Taxonomy" id="1835702"/>
    <lineage>
        <taxon>Eukaryota</taxon>
        <taxon>Fungi</taxon>
        <taxon>Dikarya</taxon>
        <taxon>Ascomycota</taxon>
        <taxon>Pezizomycotina</taxon>
        <taxon>Eurotiomycetes</taxon>
        <taxon>Eurotiomycetidae</taxon>
        <taxon>Eurotiales</taxon>
        <taxon>Aspergillaceae</taxon>
        <taxon>Penicillium</taxon>
    </lineage>
</organism>